<evidence type="ECO:0000256" key="3">
    <source>
        <dbReference type="ARBA" id="ARBA00022598"/>
    </source>
</evidence>
<dbReference type="Gene3D" id="3.90.920.10">
    <property type="entry name" value="DNA primase, PRIM domain"/>
    <property type="match status" value="1"/>
</dbReference>
<keyword evidence="16" id="KW-0234">DNA repair</keyword>
<dbReference type="Gene3D" id="3.30.1490.70">
    <property type="match status" value="1"/>
</dbReference>
<evidence type="ECO:0000256" key="20">
    <source>
        <dbReference type="ARBA" id="ARBA00034003"/>
    </source>
</evidence>
<dbReference type="PROSITE" id="PS00697">
    <property type="entry name" value="DNA_LIGASE_A1"/>
    <property type="match status" value="1"/>
</dbReference>
<dbReference type="InterPro" id="IPR012309">
    <property type="entry name" value="DNA_ligase_ATP-dep_C"/>
</dbReference>
<dbReference type="SUPFAM" id="SSF50249">
    <property type="entry name" value="Nucleic acid-binding proteins"/>
    <property type="match status" value="1"/>
</dbReference>
<keyword evidence="7" id="KW-0479">Metal-binding</keyword>
<dbReference type="CDD" id="cd04863">
    <property type="entry name" value="MtLigD_Pol_like"/>
    <property type="match status" value="1"/>
</dbReference>
<evidence type="ECO:0000256" key="13">
    <source>
        <dbReference type="ARBA" id="ARBA00022932"/>
    </source>
</evidence>
<keyword evidence="17" id="KW-0464">Manganese</keyword>
<dbReference type="Proteomes" id="UP001589611">
    <property type="component" value="Unassembled WGS sequence"/>
</dbReference>
<dbReference type="NCBIfam" id="TIGR02778">
    <property type="entry name" value="ligD_pol"/>
    <property type="match status" value="1"/>
</dbReference>
<feature type="compositionally biased region" description="Gly residues" evidence="23">
    <location>
        <begin position="516"/>
        <end position="534"/>
    </location>
</feature>
<keyword evidence="13" id="KW-0239">DNA-directed DNA polymerase</keyword>
<dbReference type="Pfam" id="PF04679">
    <property type="entry name" value="DNA_ligase_A_C"/>
    <property type="match status" value="1"/>
</dbReference>
<dbReference type="RefSeq" id="WP_344713984.1">
    <property type="nucleotide sequence ID" value="NZ_BAAAWH010000001.1"/>
</dbReference>
<comment type="caution">
    <text evidence="25">The sequence shown here is derived from an EMBL/GenBank/DDBJ whole genome shotgun (WGS) entry which is preliminary data.</text>
</comment>
<dbReference type="Gene3D" id="3.30.470.30">
    <property type="entry name" value="DNA ligase/mRNA capping enzyme"/>
    <property type="match status" value="1"/>
</dbReference>
<keyword evidence="4" id="KW-0808">Transferase</keyword>
<dbReference type="Pfam" id="PF13298">
    <property type="entry name" value="LigD_N"/>
    <property type="match status" value="1"/>
</dbReference>
<evidence type="ECO:0000256" key="2">
    <source>
        <dbReference type="ARBA" id="ARBA00012727"/>
    </source>
</evidence>
<dbReference type="CDD" id="cd07971">
    <property type="entry name" value="OBF_DNA_ligase_LigD"/>
    <property type="match status" value="1"/>
</dbReference>
<dbReference type="InterPro" id="IPR012340">
    <property type="entry name" value="NA-bd_OB-fold"/>
</dbReference>
<keyword evidence="6" id="KW-0540">Nuclease</keyword>
<evidence type="ECO:0000256" key="7">
    <source>
        <dbReference type="ARBA" id="ARBA00022723"/>
    </source>
</evidence>
<evidence type="ECO:0000256" key="5">
    <source>
        <dbReference type="ARBA" id="ARBA00022695"/>
    </source>
</evidence>
<feature type="compositionally biased region" description="Basic and acidic residues" evidence="23">
    <location>
        <begin position="495"/>
        <end position="506"/>
    </location>
</feature>
<keyword evidence="12" id="KW-0067">ATP-binding</keyword>
<dbReference type="InterPro" id="IPR033649">
    <property type="entry name" value="MtLigD_Pol-like"/>
</dbReference>
<name>A0ABV5SXL7_9MICO</name>
<keyword evidence="26" id="KW-1185">Reference proteome</keyword>
<dbReference type="Pfam" id="PF21686">
    <property type="entry name" value="LigD_Prim-Pol"/>
    <property type="match status" value="1"/>
</dbReference>
<dbReference type="NCBIfam" id="TIGR02779">
    <property type="entry name" value="NHEJ_ligase_lig"/>
    <property type="match status" value="1"/>
</dbReference>
<keyword evidence="5" id="KW-0548">Nucleotidyltransferase</keyword>
<dbReference type="CDD" id="cd07906">
    <property type="entry name" value="Adenylation_DNA_ligase_LigD_LigC"/>
    <property type="match status" value="1"/>
</dbReference>
<keyword evidence="14" id="KW-0238">DNA-binding</keyword>
<dbReference type="InterPro" id="IPR016059">
    <property type="entry name" value="DNA_ligase_ATP-dep_CS"/>
</dbReference>
<dbReference type="SUPFAM" id="SSF56091">
    <property type="entry name" value="DNA ligase/mRNA capping enzyme, catalytic domain"/>
    <property type="match status" value="1"/>
</dbReference>
<dbReference type="GO" id="GO:0003910">
    <property type="term" value="F:DNA ligase (ATP) activity"/>
    <property type="evidence" value="ECO:0007669"/>
    <property type="project" value="UniProtKB-EC"/>
</dbReference>
<evidence type="ECO:0000256" key="1">
    <source>
        <dbReference type="ARBA" id="ARBA00001936"/>
    </source>
</evidence>
<evidence type="ECO:0000256" key="4">
    <source>
        <dbReference type="ARBA" id="ARBA00022679"/>
    </source>
</evidence>
<dbReference type="InterPro" id="IPR014144">
    <property type="entry name" value="LigD_PE_domain"/>
</dbReference>
<reference evidence="25 26" key="1">
    <citation type="submission" date="2024-09" db="EMBL/GenBank/DDBJ databases">
        <authorList>
            <person name="Sun Q."/>
            <person name="Mori K."/>
        </authorList>
    </citation>
    <scope>NUCLEOTIDE SEQUENCE [LARGE SCALE GENOMIC DNA]</scope>
    <source>
        <strain evidence="25 26">JCM 1342</strain>
    </source>
</reference>
<protein>
    <recommendedName>
        <fullName evidence="2">DNA ligase (ATP)</fullName>
        <ecNumber evidence="2">6.5.1.1</ecNumber>
    </recommendedName>
    <alternativeName>
        <fullName evidence="19">NHEJ DNA polymerase</fullName>
    </alternativeName>
</protein>
<evidence type="ECO:0000256" key="15">
    <source>
        <dbReference type="ARBA" id="ARBA00023172"/>
    </source>
</evidence>
<evidence type="ECO:0000256" key="22">
    <source>
        <dbReference type="ARBA" id="ARBA00049990"/>
    </source>
</evidence>
<dbReference type="EC" id="6.5.1.1" evidence="2"/>
<comment type="similarity">
    <text evidence="21">In the C-terminal section; belongs to the ATP-dependent DNA ligase family.</text>
</comment>
<comment type="cofactor">
    <cofactor evidence="1">
        <name>Mn(2+)</name>
        <dbReference type="ChEBI" id="CHEBI:29035"/>
    </cofactor>
</comment>
<evidence type="ECO:0000256" key="18">
    <source>
        <dbReference type="ARBA" id="ARBA00023268"/>
    </source>
</evidence>
<organism evidence="25 26">
    <name type="scientific">Microbacterium terregens</name>
    <dbReference type="NCBI Taxonomy" id="69363"/>
    <lineage>
        <taxon>Bacteria</taxon>
        <taxon>Bacillati</taxon>
        <taxon>Actinomycetota</taxon>
        <taxon>Actinomycetes</taxon>
        <taxon>Micrococcales</taxon>
        <taxon>Microbacteriaceae</taxon>
        <taxon>Microbacterium</taxon>
    </lineage>
</organism>
<dbReference type="NCBIfam" id="NF007210">
    <property type="entry name" value="PRK09632.1"/>
    <property type="match status" value="1"/>
</dbReference>
<dbReference type="PANTHER" id="PTHR42705">
    <property type="entry name" value="BIFUNCTIONAL NON-HOMOLOGOUS END JOINING PROTEIN LIGD"/>
    <property type="match status" value="1"/>
</dbReference>
<keyword evidence="11" id="KW-0269">Exonuclease</keyword>
<keyword evidence="18" id="KW-0511">Multifunctional enzyme</keyword>
<dbReference type="NCBIfam" id="TIGR02777">
    <property type="entry name" value="LigD_PE_dom"/>
    <property type="match status" value="1"/>
</dbReference>
<dbReference type="PROSITE" id="PS50160">
    <property type="entry name" value="DNA_LIGASE_A3"/>
    <property type="match status" value="1"/>
</dbReference>
<dbReference type="Pfam" id="PF01068">
    <property type="entry name" value="DNA_ligase_A_M"/>
    <property type="match status" value="1"/>
</dbReference>
<comment type="catalytic activity">
    <reaction evidence="20">
        <text>ATP + (deoxyribonucleotide)n-3'-hydroxyl + 5'-phospho-(deoxyribonucleotide)m = (deoxyribonucleotide)n+m + AMP + diphosphate.</text>
        <dbReference type="EC" id="6.5.1.1"/>
    </reaction>
</comment>
<evidence type="ECO:0000256" key="21">
    <source>
        <dbReference type="ARBA" id="ARBA00049981"/>
    </source>
</evidence>
<dbReference type="EMBL" id="JBHMBE010000002">
    <property type="protein sequence ID" value="MFB9645098.1"/>
    <property type="molecule type" value="Genomic_DNA"/>
</dbReference>
<dbReference type="PANTHER" id="PTHR42705:SF2">
    <property type="entry name" value="BIFUNCTIONAL NON-HOMOLOGOUS END JOINING PROTEIN LIGD"/>
    <property type="match status" value="1"/>
</dbReference>
<feature type="region of interest" description="Disordered" evidence="23">
    <location>
        <begin position="479"/>
        <end position="564"/>
    </location>
</feature>
<feature type="domain" description="ATP-dependent DNA ligase family profile" evidence="24">
    <location>
        <begin position="667"/>
        <end position="787"/>
    </location>
</feature>
<accession>A0ABV5SXL7</accession>
<evidence type="ECO:0000256" key="23">
    <source>
        <dbReference type="SAM" id="MobiDB-lite"/>
    </source>
</evidence>
<evidence type="ECO:0000256" key="10">
    <source>
        <dbReference type="ARBA" id="ARBA00022801"/>
    </source>
</evidence>
<dbReference type="InterPro" id="IPR014146">
    <property type="entry name" value="LigD_ligase_dom"/>
</dbReference>
<evidence type="ECO:0000256" key="12">
    <source>
        <dbReference type="ARBA" id="ARBA00022840"/>
    </source>
</evidence>
<sequence length="880" mass="94869">MGDAAAKSRPNVRGTNDQLVNIGGRRLRITNLDKVLYPETGTTKGEVIDYYTRIGPTMIPHVIGRPVTRKRWPDGVGTEEHPEQSFFAKDLERGAPEWVRRLPIPHSGGPKDYPLVGDVPTLVYLAQVASLELHVPQWRFAPDGERGDADRLVLDLDPGPGVGLAECAQVARWAREILAPMGLEPFPVTSGSKGIQLYSALPPGQSSEAASTIAHELAKAIEADHPDLVVSSMKKAIRGGRVLIDWSQNNGSKTTIAPYSLRGRAHPNVAAPRTWEELDDPDLAQLSFEDVLDRVERIGDPLSELGYHAGGRSAHEGPLSTYIAKRTAGKTPEPVPSDPAAAATAAGELPVFVIQEHHATALHWDFRLERDGVLVSWAVPRGVPPSYKRNNLAIQTEDHPMDYASFEGAIPAGEYGGGSVTIWDDGRYELEKWRDDEIIATLEGRPGGPLGRVRLALIRTGGEGEKSSWLLHRMKTDLDGHVQPDGAPVEASAQADERRMPRRDAARTAGSSRPGAGAGAGSGGDTRSGTGGPASGAPRRTRVEPAVDVPLAWPPTPESLRPMLSTSATPERATLAARQWGDPAWAEAKWDGIRAVGVWDGSRLTLFARSGNDVTMKYPEITDVDAGLGADPAILDGEIVALDERGRPSFPLLQTRMNLQRAGDVAREAKRTPVQYYVFDVLGAHGLDLTARPLRERRRILEELAAAAAPPIVVPPVFDDVAGALATSEQFDLEGVVVKDPASTYRRGIRSESWLKVKLTRTQEVVLAGIRPGQGGRAATFGSLLLGIPGPGGLQYAGRVGTGFSDSTLRSLMRTLAPLHSAENPLVGVPSLDARGVQWLRPELVGEVEFGEFTPGGILRHSRWRGLRPDKSPNEVARES</sequence>
<evidence type="ECO:0000256" key="19">
    <source>
        <dbReference type="ARBA" id="ARBA00029943"/>
    </source>
</evidence>
<dbReference type="Gene3D" id="2.40.50.140">
    <property type="entry name" value="Nucleic acid-binding proteins"/>
    <property type="match status" value="1"/>
</dbReference>
<dbReference type="InterPro" id="IPR014145">
    <property type="entry name" value="LigD_pol_dom"/>
</dbReference>
<evidence type="ECO:0000313" key="25">
    <source>
        <dbReference type="EMBL" id="MFB9645098.1"/>
    </source>
</evidence>
<evidence type="ECO:0000259" key="24">
    <source>
        <dbReference type="PROSITE" id="PS50160"/>
    </source>
</evidence>
<evidence type="ECO:0000256" key="17">
    <source>
        <dbReference type="ARBA" id="ARBA00023211"/>
    </source>
</evidence>
<evidence type="ECO:0000256" key="16">
    <source>
        <dbReference type="ARBA" id="ARBA00023204"/>
    </source>
</evidence>
<evidence type="ECO:0000256" key="8">
    <source>
        <dbReference type="ARBA" id="ARBA00022741"/>
    </source>
</evidence>
<proteinExistence type="inferred from homology"/>
<keyword evidence="3 25" id="KW-0436">Ligase</keyword>
<dbReference type="InterPro" id="IPR052171">
    <property type="entry name" value="NHEJ_LigD"/>
</dbReference>
<keyword evidence="15" id="KW-0233">DNA recombination</keyword>
<evidence type="ECO:0000313" key="26">
    <source>
        <dbReference type="Proteomes" id="UP001589611"/>
    </source>
</evidence>
<dbReference type="InterPro" id="IPR012310">
    <property type="entry name" value="DNA_ligase_ATP-dep_cent"/>
</dbReference>
<keyword evidence="8" id="KW-0547">Nucleotide-binding</keyword>
<keyword evidence="9" id="KW-0227">DNA damage</keyword>
<evidence type="ECO:0000256" key="14">
    <source>
        <dbReference type="ARBA" id="ARBA00023125"/>
    </source>
</evidence>
<keyword evidence="10" id="KW-0378">Hydrolase</keyword>
<gene>
    <name evidence="25" type="ORF">ACFFPJ_04735</name>
</gene>
<evidence type="ECO:0000256" key="6">
    <source>
        <dbReference type="ARBA" id="ARBA00022722"/>
    </source>
</evidence>
<comment type="similarity">
    <text evidence="22">In the N-terminal section; belongs to the LigD polymerase family.</text>
</comment>
<evidence type="ECO:0000256" key="9">
    <source>
        <dbReference type="ARBA" id="ARBA00022763"/>
    </source>
</evidence>
<evidence type="ECO:0000256" key="11">
    <source>
        <dbReference type="ARBA" id="ARBA00022839"/>
    </source>
</evidence>